<keyword evidence="3" id="KW-0560">Oxidoreductase</keyword>
<dbReference type="Gene3D" id="3.20.20.100">
    <property type="entry name" value="NADP-dependent oxidoreductase domain"/>
    <property type="match status" value="1"/>
</dbReference>
<dbReference type="InterPro" id="IPR023210">
    <property type="entry name" value="NADP_OxRdtase_dom"/>
</dbReference>
<dbReference type="RefSeq" id="WP_002392650.1">
    <property type="nucleotide sequence ID" value="NZ_GL454414.1"/>
</dbReference>
<evidence type="ECO:0000313" key="8">
    <source>
        <dbReference type="EMBL" id="EFM84008.1"/>
    </source>
</evidence>
<dbReference type="InterPro" id="IPR018170">
    <property type="entry name" value="Aldo/ket_reductase_CS"/>
</dbReference>
<dbReference type="PROSITE" id="PS00062">
    <property type="entry name" value="ALDOKETO_REDUCTASE_2"/>
    <property type="match status" value="1"/>
</dbReference>
<evidence type="ECO:0000313" key="9">
    <source>
        <dbReference type="Proteomes" id="UP000004846"/>
    </source>
</evidence>
<feature type="site" description="Lowers pKa of active site Tyr" evidence="6">
    <location>
        <position position="94"/>
    </location>
</feature>
<dbReference type="PRINTS" id="PR00069">
    <property type="entry name" value="ALDKETRDTASE"/>
</dbReference>
<keyword evidence="2" id="KW-0521">NADP</keyword>
<protein>
    <submittedName>
        <fullName evidence="8">Oxidoreductase, aldo/keto reductase family protein</fullName>
    </submittedName>
</protein>
<dbReference type="GeneID" id="60892919"/>
<evidence type="ECO:0000256" key="5">
    <source>
        <dbReference type="PIRSR" id="PIRSR000097-2"/>
    </source>
</evidence>
<evidence type="ECO:0000256" key="1">
    <source>
        <dbReference type="ARBA" id="ARBA00007905"/>
    </source>
</evidence>
<feature type="binding site" evidence="5">
    <location>
        <position position="127"/>
    </location>
    <ligand>
        <name>substrate</name>
    </ligand>
</feature>
<gene>
    <name evidence="8" type="ORF">HMPREF9498_00353</name>
</gene>
<dbReference type="InterPro" id="IPR036812">
    <property type="entry name" value="NAD(P)_OxRdtase_dom_sf"/>
</dbReference>
<dbReference type="HOGENOM" id="CLU_023205_0_1_9"/>
<organism evidence="8 9">
    <name type="scientific">Enterococcus faecalis TX4248</name>
    <dbReference type="NCBI Taxonomy" id="749495"/>
    <lineage>
        <taxon>Bacteria</taxon>
        <taxon>Bacillati</taxon>
        <taxon>Bacillota</taxon>
        <taxon>Bacilli</taxon>
        <taxon>Lactobacillales</taxon>
        <taxon>Enterococcaceae</taxon>
        <taxon>Enterococcus</taxon>
    </lineage>
</organism>
<comment type="similarity">
    <text evidence="1">Belongs to the aldo/keto reductase family.</text>
</comment>
<evidence type="ECO:0000259" key="7">
    <source>
        <dbReference type="Pfam" id="PF00248"/>
    </source>
</evidence>
<dbReference type="EMBL" id="AEBR01000008">
    <property type="protein sequence ID" value="EFM84008.1"/>
    <property type="molecule type" value="Genomic_DNA"/>
</dbReference>
<name>A0A125W9X2_ENTFL</name>
<feature type="active site" description="Proton donor" evidence="4">
    <location>
        <position position="65"/>
    </location>
</feature>
<dbReference type="SUPFAM" id="SSF51430">
    <property type="entry name" value="NAD(P)-linked oxidoreductase"/>
    <property type="match status" value="1"/>
</dbReference>
<dbReference type="Pfam" id="PF00248">
    <property type="entry name" value="Aldo_ket_red"/>
    <property type="match status" value="1"/>
</dbReference>
<dbReference type="PANTHER" id="PTHR43827">
    <property type="entry name" value="2,5-DIKETO-D-GLUCONIC ACID REDUCTASE"/>
    <property type="match status" value="1"/>
</dbReference>
<dbReference type="FunFam" id="3.20.20.100:FF:000015">
    <property type="entry name" value="Oxidoreductase, aldo/keto reductase family"/>
    <property type="match status" value="1"/>
</dbReference>
<proteinExistence type="inferred from homology"/>
<evidence type="ECO:0000256" key="2">
    <source>
        <dbReference type="ARBA" id="ARBA00022857"/>
    </source>
</evidence>
<evidence type="ECO:0000256" key="3">
    <source>
        <dbReference type="ARBA" id="ARBA00023002"/>
    </source>
</evidence>
<feature type="domain" description="NADP-dependent oxidoreductase" evidence="7">
    <location>
        <begin position="38"/>
        <end position="278"/>
    </location>
</feature>
<dbReference type="Proteomes" id="UP000004846">
    <property type="component" value="Unassembled WGS sequence"/>
</dbReference>
<accession>A0A125W9X2</accession>
<dbReference type="PANTHER" id="PTHR43827:SF3">
    <property type="entry name" value="NADP-DEPENDENT OXIDOREDUCTASE DOMAIN-CONTAINING PROTEIN"/>
    <property type="match status" value="1"/>
</dbReference>
<evidence type="ECO:0000256" key="4">
    <source>
        <dbReference type="PIRSR" id="PIRSR000097-1"/>
    </source>
</evidence>
<dbReference type="AlphaFoldDB" id="A0A125W9X2"/>
<reference evidence="8 9" key="1">
    <citation type="submission" date="2010-07" db="EMBL/GenBank/DDBJ databases">
        <authorList>
            <person name="Sid Ahmed O."/>
        </authorList>
    </citation>
    <scope>NUCLEOTIDE SEQUENCE [LARGE SCALE GENOMIC DNA]</scope>
    <source>
        <strain evidence="8 9">TX4248</strain>
    </source>
</reference>
<dbReference type="PIRSF" id="PIRSF000097">
    <property type="entry name" value="AKR"/>
    <property type="match status" value="1"/>
</dbReference>
<dbReference type="InterPro" id="IPR020471">
    <property type="entry name" value="AKR"/>
</dbReference>
<dbReference type="GO" id="GO:0016616">
    <property type="term" value="F:oxidoreductase activity, acting on the CH-OH group of donors, NAD or NADP as acceptor"/>
    <property type="evidence" value="ECO:0007669"/>
    <property type="project" value="UniProtKB-ARBA"/>
</dbReference>
<sequence length="291" mass="32428">MMISENVKGANQMITSLADTVTLNNGTKIPGMGLGVFQIPDEETAKVVEEGIINGYRLIDTAQIYGNESGTGAGIKAGLAATGLNREDLFVTSKVWNAHISYDETIQAFNDSLERLGLDYLDLYLIHWPGNNSYKESWQALETLYAEGKVKAIGVSNFQVHHLEDLLSYAKVVPVINQVELHPKLDQKEVRNFCEKHDIKVQAWSPLMQGQLLSNETILAIAENHNKSAAQVILRWDIQQDILLAVKSVHKERMISNAAVFDFELSAEEMAQINQLNESLRVGPDPDTFDF</sequence>
<comment type="caution">
    <text evidence="8">The sequence shown here is derived from an EMBL/GenBank/DDBJ whole genome shotgun (WGS) entry which is preliminary data.</text>
</comment>
<evidence type="ECO:0000256" key="6">
    <source>
        <dbReference type="PIRSR" id="PIRSR000097-3"/>
    </source>
</evidence>